<keyword evidence="3" id="KW-1185">Reference proteome</keyword>
<proteinExistence type="predicted"/>
<evidence type="ECO:0000313" key="2">
    <source>
        <dbReference type="EMBL" id="WXC83006.1"/>
    </source>
</evidence>
<gene>
    <name evidence="2" type="ORF">WDK88_16180</name>
</gene>
<dbReference type="Proteomes" id="UP001432046">
    <property type="component" value="Chromosome"/>
</dbReference>
<protein>
    <submittedName>
        <fullName evidence="2">Uncharacterized protein</fullName>
    </submittedName>
</protein>
<name>A0ABZ2P8J3_9BRAD</name>
<sequence>MKLADPPLNVPVPNRVAPSKNDTVPVGAPDVGDAGATVAVNVTATPAVPGFADDDNVVLVASWLTVWGTLKTELPLKLVSPP</sequence>
<reference evidence="2" key="2">
    <citation type="submission" date="2024-03" db="EMBL/GenBank/DDBJ databases">
        <authorList>
            <person name="Bromfield E.S.P."/>
            <person name="Cloutier S."/>
        </authorList>
    </citation>
    <scope>NUCLEOTIDE SEQUENCE</scope>
    <source>
        <strain evidence="2">5S5</strain>
    </source>
</reference>
<evidence type="ECO:0000313" key="3">
    <source>
        <dbReference type="Proteomes" id="UP001432046"/>
    </source>
</evidence>
<evidence type="ECO:0000256" key="1">
    <source>
        <dbReference type="SAM" id="MobiDB-lite"/>
    </source>
</evidence>
<accession>A0ABZ2P8J3</accession>
<dbReference type="EMBL" id="CP147711">
    <property type="protein sequence ID" value="WXC83006.1"/>
    <property type="molecule type" value="Genomic_DNA"/>
</dbReference>
<organism evidence="2 3">
    <name type="scientific">Bradyrhizobium septentrionale</name>
    <dbReference type="NCBI Taxonomy" id="1404411"/>
    <lineage>
        <taxon>Bacteria</taxon>
        <taxon>Pseudomonadati</taxon>
        <taxon>Pseudomonadota</taxon>
        <taxon>Alphaproteobacteria</taxon>
        <taxon>Hyphomicrobiales</taxon>
        <taxon>Nitrobacteraceae</taxon>
        <taxon>Bradyrhizobium</taxon>
    </lineage>
</organism>
<reference evidence="2" key="1">
    <citation type="journal article" date="2021" name="Int. J. Syst. Evol. Microbiol.">
        <title>Bradyrhizobium septentrionale sp. nov. (sv. septentrionale) and Bradyrhizobium quebecense sp. nov. (sv. septentrionale) associated with legumes native to Canada possess rearranged symbiosis genes and numerous insertion sequences.</title>
        <authorList>
            <person name="Bromfield E.S.P."/>
            <person name="Cloutier S."/>
        </authorList>
    </citation>
    <scope>NUCLEOTIDE SEQUENCE</scope>
    <source>
        <strain evidence="2">5S5</strain>
    </source>
</reference>
<feature type="region of interest" description="Disordered" evidence="1">
    <location>
        <begin position="1"/>
        <end position="28"/>
    </location>
</feature>